<proteinExistence type="predicted"/>
<comment type="caution">
    <text evidence="1">The sequence shown here is derived from an EMBL/GenBank/DDBJ whole genome shotgun (WGS) entry which is preliminary data.</text>
</comment>
<evidence type="ECO:0000313" key="2">
    <source>
        <dbReference type="Proteomes" id="UP000245119"/>
    </source>
</evidence>
<accession>A0A2T7PB79</accession>
<gene>
    <name evidence="1" type="ORF">C0Q70_09951</name>
</gene>
<protein>
    <submittedName>
        <fullName evidence="1">Uncharacterized protein</fullName>
    </submittedName>
</protein>
<keyword evidence="2" id="KW-1185">Reference proteome</keyword>
<sequence>MDCSNCLEQTAQSDHLDNSAVALGANTEGNTGMILYHMLHSSHIATFLNVVTSVSVVTSPEEVTEKQTSLSGRCVRHSLLHHCWRQHCWPRQQLHQTAPPVPKRPLGPASAELNVCELSMLLLTKLRCALGEGQVLPRSTPNPQNN</sequence>
<evidence type="ECO:0000313" key="1">
    <source>
        <dbReference type="EMBL" id="PVD30677.1"/>
    </source>
</evidence>
<reference evidence="1 2" key="1">
    <citation type="submission" date="2018-04" db="EMBL/GenBank/DDBJ databases">
        <title>The genome of golden apple snail Pomacea canaliculata provides insight into stress tolerance and invasive adaptation.</title>
        <authorList>
            <person name="Liu C."/>
            <person name="Liu B."/>
            <person name="Ren Y."/>
            <person name="Zhang Y."/>
            <person name="Wang H."/>
            <person name="Li S."/>
            <person name="Jiang F."/>
            <person name="Yin L."/>
            <person name="Zhang G."/>
            <person name="Qian W."/>
            <person name="Fan W."/>
        </authorList>
    </citation>
    <scope>NUCLEOTIDE SEQUENCE [LARGE SCALE GENOMIC DNA]</scope>
    <source>
        <strain evidence="1">SZHN2017</strain>
        <tissue evidence="1">Muscle</tissue>
    </source>
</reference>
<dbReference type="AlphaFoldDB" id="A0A2T7PB79"/>
<organism evidence="1 2">
    <name type="scientific">Pomacea canaliculata</name>
    <name type="common">Golden apple snail</name>
    <dbReference type="NCBI Taxonomy" id="400727"/>
    <lineage>
        <taxon>Eukaryota</taxon>
        <taxon>Metazoa</taxon>
        <taxon>Spiralia</taxon>
        <taxon>Lophotrochozoa</taxon>
        <taxon>Mollusca</taxon>
        <taxon>Gastropoda</taxon>
        <taxon>Caenogastropoda</taxon>
        <taxon>Architaenioglossa</taxon>
        <taxon>Ampullarioidea</taxon>
        <taxon>Ampullariidae</taxon>
        <taxon>Pomacea</taxon>
    </lineage>
</organism>
<dbReference type="Proteomes" id="UP000245119">
    <property type="component" value="Linkage Group LG5"/>
</dbReference>
<dbReference type="EMBL" id="PZQS01000005">
    <property type="protein sequence ID" value="PVD30677.1"/>
    <property type="molecule type" value="Genomic_DNA"/>
</dbReference>
<name>A0A2T7PB79_POMCA</name>